<evidence type="ECO:0000313" key="1">
    <source>
        <dbReference type="EMBL" id="CAJ86048.1"/>
    </source>
</evidence>
<dbReference type="AlphaFoldDB" id="Q25A27"/>
<sequence>MEAAPCGRVVPSPLLPFLLPALETEAAPRGRVVPSPLLPFLLPALETEATPRRRVVDGRTRDVRLQVTLRFVMWIGMLL</sequence>
<reference evidence="1" key="2">
    <citation type="submission" date="2002-05" db="EMBL/GenBank/DDBJ databases">
        <title>Chromosome-wide comparison between domesticated rice subspecies indica and japonica.</title>
        <authorList>
            <person name="Han B."/>
        </authorList>
    </citation>
    <scope>NUCLEOTIDE SEQUENCE</scope>
</reference>
<reference evidence="1" key="1">
    <citation type="journal article" date="2002" name="Nature">
        <title>Sequence and analysis of rice chromosome 4.</title>
        <authorList>
            <person name="Feng Q."/>
            <person name="Zhang Y."/>
            <person name="Hao P."/>
            <person name="Wang S."/>
            <person name="Fu G."/>
            <person name="Huang Y."/>
            <person name="Li Y."/>
            <person name="Zhu J."/>
            <person name="Liu Y."/>
            <person name="Hu X."/>
            <person name="Jia P."/>
            <person name="Zhang Y."/>
            <person name="Zhao Q."/>
            <person name="Ying K."/>
            <person name="Yu S."/>
            <person name="Tang Y."/>
            <person name="Weng Q."/>
            <person name="Zhang L."/>
            <person name="Lu Y."/>
            <person name="Mu J."/>
            <person name="Lu Y."/>
            <person name="Zhang L.S."/>
            <person name="Yu Z."/>
            <person name="Fan D."/>
            <person name="Liu X."/>
            <person name="Lu T."/>
            <person name="Li C."/>
            <person name="Wu Y."/>
            <person name="Sun T."/>
            <person name="Lei H."/>
            <person name="Li T."/>
            <person name="Hu H."/>
            <person name="Guan J."/>
            <person name="Wu M."/>
            <person name="Zhang R."/>
            <person name="Zhou B."/>
            <person name="Chen Z."/>
            <person name="Chen L."/>
            <person name="Jin Z."/>
            <person name="Wang R."/>
            <person name="Yin H."/>
            <person name="Cai Z."/>
            <person name="Ren S."/>
            <person name="Lv G."/>
            <person name="Gu W."/>
            <person name="Zhu G."/>
            <person name="Tu Y."/>
            <person name="Jia J."/>
            <person name="Zhang Y."/>
            <person name="Chen J."/>
            <person name="Kang H."/>
            <person name="Chen X."/>
            <person name="Shao C."/>
            <person name="Sun Y."/>
            <person name="Hu Q."/>
            <person name="Zhang X."/>
            <person name="Zhang W."/>
            <person name="Wang L."/>
            <person name="Ding C."/>
            <person name="Sheng H."/>
            <person name="Gu J."/>
            <person name="Chen S."/>
            <person name="Ni L."/>
            <person name="Zhu F."/>
            <person name="Chen W."/>
            <person name="Lan L."/>
            <person name="Lai Y."/>
            <person name="Cheng Z."/>
            <person name="Gu M."/>
            <person name="Jiang J."/>
            <person name="Li J."/>
            <person name="Hong G."/>
            <person name="Xue Y."/>
            <person name="Han B."/>
        </authorList>
    </citation>
    <scope>NUCLEOTIDE SEQUENCE</scope>
</reference>
<gene>
    <name evidence="1" type="primary">H0721B11.4</name>
</gene>
<proteinExistence type="predicted"/>
<organism evidence="1">
    <name type="scientific">Oryza sativa</name>
    <name type="common">Rice</name>
    <dbReference type="NCBI Taxonomy" id="4530"/>
    <lineage>
        <taxon>Eukaryota</taxon>
        <taxon>Viridiplantae</taxon>
        <taxon>Streptophyta</taxon>
        <taxon>Embryophyta</taxon>
        <taxon>Tracheophyta</taxon>
        <taxon>Spermatophyta</taxon>
        <taxon>Magnoliopsida</taxon>
        <taxon>Liliopsida</taxon>
        <taxon>Poales</taxon>
        <taxon>Poaceae</taxon>
        <taxon>BOP clade</taxon>
        <taxon>Oryzoideae</taxon>
        <taxon>Oryzeae</taxon>
        <taxon>Oryzinae</taxon>
        <taxon>Oryza</taxon>
    </lineage>
</organism>
<name>Q25A27_ORYSA</name>
<accession>Q25A27</accession>
<dbReference type="EMBL" id="AL732335">
    <property type="protein sequence ID" value="CAJ86048.1"/>
    <property type="molecule type" value="Genomic_DNA"/>
</dbReference>
<protein>
    <submittedName>
        <fullName evidence="1">H0721B11.4 protein</fullName>
    </submittedName>
</protein>